<dbReference type="RefSeq" id="WP_011445424.1">
    <property type="nucleotide sequence ID" value="NC_007794.1"/>
</dbReference>
<dbReference type="InterPro" id="IPR003594">
    <property type="entry name" value="HATPase_dom"/>
</dbReference>
<organism evidence="13 14">
    <name type="scientific">Novosphingobium aromaticivorans (strain ATCC 700278 / DSM 12444 / CCUG 56034 / CIP 105152 / NBRC 16084 / F199)</name>
    <dbReference type="NCBI Taxonomy" id="279238"/>
    <lineage>
        <taxon>Bacteria</taxon>
        <taxon>Pseudomonadati</taxon>
        <taxon>Pseudomonadota</taxon>
        <taxon>Alphaproteobacteria</taxon>
        <taxon>Sphingomonadales</taxon>
        <taxon>Sphingomonadaceae</taxon>
        <taxon>Novosphingobium</taxon>
    </lineage>
</organism>
<name>Q2G7F9_NOVAD</name>
<evidence type="ECO:0000313" key="14">
    <source>
        <dbReference type="Proteomes" id="UP000009134"/>
    </source>
</evidence>
<dbReference type="SMART" id="SM00387">
    <property type="entry name" value="HATPase_c"/>
    <property type="match status" value="1"/>
</dbReference>
<keyword evidence="4" id="KW-0597">Phosphoprotein</keyword>
<dbReference type="Pfam" id="PF02518">
    <property type="entry name" value="HATPase_c"/>
    <property type="match status" value="1"/>
</dbReference>
<protein>
    <recommendedName>
        <fullName evidence="3">histidine kinase</fullName>
        <ecNumber evidence="3">2.7.13.3</ecNumber>
    </recommendedName>
</protein>
<keyword evidence="5" id="KW-0808">Transferase</keyword>
<dbReference type="SUPFAM" id="SSF47384">
    <property type="entry name" value="Homodimeric domain of signal transducing histidine kinase"/>
    <property type="match status" value="1"/>
</dbReference>
<feature type="domain" description="Histidine kinase" evidence="12">
    <location>
        <begin position="265"/>
        <end position="481"/>
    </location>
</feature>
<keyword evidence="7 13" id="KW-0418">Kinase</keyword>
<keyword evidence="9 11" id="KW-0472">Membrane</keyword>
<evidence type="ECO:0000259" key="12">
    <source>
        <dbReference type="PROSITE" id="PS50109"/>
    </source>
</evidence>
<dbReference type="CDD" id="cd00082">
    <property type="entry name" value="HisKA"/>
    <property type="match status" value="1"/>
</dbReference>
<dbReference type="AlphaFoldDB" id="Q2G7F9"/>
<evidence type="ECO:0000313" key="13">
    <source>
        <dbReference type="EMBL" id="ABD26214.1"/>
    </source>
</evidence>
<dbReference type="InterPro" id="IPR036097">
    <property type="entry name" value="HisK_dim/P_sf"/>
</dbReference>
<dbReference type="InterPro" id="IPR005467">
    <property type="entry name" value="His_kinase_dom"/>
</dbReference>
<proteinExistence type="predicted"/>
<gene>
    <name evidence="13" type="ordered locus">Saro_1774</name>
</gene>
<dbReference type="GO" id="GO:0000155">
    <property type="term" value="F:phosphorelay sensor kinase activity"/>
    <property type="evidence" value="ECO:0007669"/>
    <property type="project" value="InterPro"/>
</dbReference>
<accession>Q2G7F9</accession>
<evidence type="ECO:0000256" key="10">
    <source>
        <dbReference type="SAM" id="MobiDB-lite"/>
    </source>
</evidence>
<comment type="catalytic activity">
    <reaction evidence="1">
        <text>ATP + protein L-histidine = ADP + protein N-phospho-L-histidine.</text>
        <dbReference type="EC" id="2.7.13.3"/>
    </reaction>
</comment>
<evidence type="ECO:0000256" key="3">
    <source>
        <dbReference type="ARBA" id="ARBA00012438"/>
    </source>
</evidence>
<dbReference type="EC" id="2.7.13.3" evidence="3"/>
<dbReference type="InterPro" id="IPR036890">
    <property type="entry name" value="HATPase_C_sf"/>
</dbReference>
<evidence type="ECO:0000256" key="6">
    <source>
        <dbReference type="ARBA" id="ARBA00022692"/>
    </source>
</evidence>
<evidence type="ECO:0000256" key="5">
    <source>
        <dbReference type="ARBA" id="ARBA00022679"/>
    </source>
</evidence>
<dbReference type="GO" id="GO:0005886">
    <property type="term" value="C:plasma membrane"/>
    <property type="evidence" value="ECO:0007669"/>
    <property type="project" value="TreeGrafter"/>
</dbReference>
<evidence type="ECO:0000256" key="1">
    <source>
        <dbReference type="ARBA" id="ARBA00000085"/>
    </source>
</evidence>
<dbReference type="InterPro" id="IPR004358">
    <property type="entry name" value="Sig_transdc_His_kin-like_C"/>
</dbReference>
<reference evidence="14" key="1">
    <citation type="submission" date="2006-01" db="EMBL/GenBank/DDBJ databases">
        <title>Complete sequence of Novosphingobium aromaticivorans DSM 12444.</title>
        <authorList>
            <consortium name="US DOE Joint Genome Institute"/>
            <person name="Copeland A."/>
            <person name="Lucas S."/>
            <person name="Lapidus A."/>
            <person name="Barry K."/>
            <person name="Detter J.C."/>
            <person name="Glavina T."/>
            <person name="Hammon N."/>
            <person name="Israni S."/>
            <person name="Pitluck S."/>
            <person name="Chain P."/>
            <person name="Malfatti S."/>
            <person name="Shin M."/>
            <person name="Vergez L."/>
            <person name="Schmutz J."/>
            <person name="Larimer F."/>
            <person name="Land M."/>
            <person name="Kyrpides N."/>
            <person name="Ivanova N."/>
            <person name="Fredrickson J."/>
            <person name="Balkwill D."/>
            <person name="Romine M.F."/>
            <person name="Richardson P."/>
        </authorList>
    </citation>
    <scope>NUCLEOTIDE SEQUENCE [LARGE SCALE GENOMIC DNA]</scope>
    <source>
        <strain evidence="14">ATCC 700278 / DSM 12444 / CCUG 56034 / CIP 105152 / NBRC 16084 / F199</strain>
    </source>
</reference>
<dbReference type="SUPFAM" id="SSF55874">
    <property type="entry name" value="ATPase domain of HSP90 chaperone/DNA topoisomerase II/histidine kinase"/>
    <property type="match status" value="1"/>
</dbReference>
<evidence type="ECO:0000256" key="4">
    <source>
        <dbReference type="ARBA" id="ARBA00022553"/>
    </source>
</evidence>
<dbReference type="Gene3D" id="3.30.565.10">
    <property type="entry name" value="Histidine kinase-like ATPase, C-terminal domain"/>
    <property type="match status" value="1"/>
</dbReference>
<feature type="transmembrane region" description="Helical" evidence="11">
    <location>
        <begin position="183"/>
        <end position="203"/>
    </location>
</feature>
<dbReference type="KEGG" id="nar:Saro_1774"/>
<evidence type="ECO:0000256" key="11">
    <source>
        <dbReference type="SAM" id="Phobius"/>
    </source>
</evidence>
<evidence type="ECO:0000256" key="9">
    <source>
        <dbReference type="ARBA" id="ARBA00023136"/>
    </source>
</evidence>
<dbReference type="InterPro" id="IPR050428">
    <property type="entry name" value="TCS_sensor_his_kinase"/>
</dbReference>
<dbReference type="InterPro" id="IPR003661">
    <property type="entry name" value="HisK_dim/P_dom"/>
</dbReference>
<feature type="region of interest" description="Disordered" evidence="10">
    <location>
        <begin position="84"/>
        <end position="112"/>
    </location>
</feature>
<keyword evidence="14" id="KW-1185">Reference proteome</keyword>
<comment type="subcellular location">
    <subcellularLocation>
        <location evidence="2">Membrane</location>
    </subcellularLocation>
</comment>
<dbReference type="Pfam" id="PF00512">
    <property type="entry name" value="HisKA"/>
    <property type="match status" value="1"/>
</dbReference>
<sequence length="483" mass="51801">MRVRIGTIVFAGSALSALLGAVAMGLAMWIAQREGFSHYLATRDAERLDQLVRRFDEEAVARGGIAAFRAGRFTLGEAFGALGPPPITGHVSPEGDRSPPRGRPPPSEDIGGRLVLFDASGERLSGPERPPVLPGMDGRPPPPRIEHRTLTVEGVQVGTIAMLPRVPANGDVEARFLQSQVRYGLLALLVVVLLCLYPSWLVGRAGARAAGRFARRTAAIAAGDYYRYDRKPSFVVELDAVGLDLSRMAGSLQRMESARRRWLAEIAHELRTPLAVLRGEIEALRDGIRQPGRAEIDSLLAEAGSLGRLVDDLHFLSVSELEGMACHFEQVDPAEICGLALRRAQILSKAEGLSFALSVSGNGVGTAWWDRDRIDQLLANLLANACRYTDRPGKIEMLLHAEHDGLRIVIDDTPPGVDPAHLPHLFEPLYRADPSRSRASGGSGLGLSVCATIVEAHGGAIAAGSSPLGGLRVTVDLPRRSAA</sequence>
<dbReference type="PRINTS" id="PR00344">
    <property type="entry name" value="BCTRLSENSOR"/>
</dbReference>
<dbReference type="eggNOG" id="COG5002">
    <property type="taxonomic scope" value="Bacteria"/>
</dbReference>
<evidence type="ECO:0000256" key="2">
    <source>
        <dbReference type="ARBA" id="ARBA00004370"/>
    </source>
</evidence>
<evidence type="ECO:0000256" key="8">
    <source>
        <dbReference type="ARBA" id="ARBA00022989"/>
    </source>
</evidence>
<dbReference type="PANTHER" id="PTHR45436">
    <property type="entry name" value="SENSOR HISTIDINE KINASE YKOH"/>
    <property type="match status" value="1"/>
</dbReference>
<keyword evidence="6 11" id="KW-0812">Transmembrane</keyword>
<dbReference type="Proteomes" id="UP000009134">
    <property type="component" value="Chromosome"/>
</dbReference>
<keyword evidence="8 11" id="KW-1133">Transmembrane helix</keyword>
<dbReference type="STRING" id="279238.Saro_1774"/>
<dbReference type="PROSITE" id="PS50109">
    <property type="entry name" value="HIS_KIN"/>
    <property type="match status" value="1"/>
</dbReference>
<dbReference type="HOGENOM" id="CLU_000445_89_6_5"/>
<evidence type="ECO:0000256" key="7">
    <source>
        <dbReference type="ARBA" id="ARBA00022777"/>
    </source>
</evidence>
<dbReference type="EMBL" id="CP000248">
    <property type="protein sequence ID" value="ABD26214.1"/>
    <property type="molecule type" value="Genomic_DNA"/>
</dbReference>
<dbReference type="Gene3D" id="1.10.287.130">
    <property type="match status" value="1"/>
</dbReference>
<dbReference type="PANTHER" id="PTHR45436:SF5">
    <property type="entry name" value="SENSOR HISTIDINE KINASE TRCS"/>
    <property type="match status" value="1"/>
</dbReference>
<dbReference type="SMART" id="SM00388">
    <property type="entry name" value="HisKA"/>
    <property type="match status" value="1"/>
</dbReference>